<feature type="transmembrane region" description="Helical" evidence="7">
    <location>
        <begin position="57"/>
        <end position="80"/>
    </location>
</feature>
<keyword evidence="3" id="KW-0813">Transport</keyword>
<evidence type="ECO:0000256" key="2">
    <source>
        <dbReference type="ARBA" id="ARBA00005551"/>
    </source>
</evidence>
<feature type="transmembrane region" description="Helical" evidence="7">
    <location>
        <begin position="290"/>
        <end position="312"/>
    </location>
</feature>
<feature type="transmembrane region" description="Helical" evidence="7">
    <location>
        <begin position="178"/>
        <end position="198"/>
    </location>
</feature>
<keyword evidence="4 7" id="KW-0812">Transmembrane</keyword>
<comment type="similarity">
    <text evidence="2">Belongs to the monovalent cation:proton antiporter 2 (CPA2) transporter (TC 2.A.37) family.</text>
</comment>
<feature type="transmembrane region" description="Helical" evidence="7">
    <location>
        <begin position="119"/>
        <end position="138"/>
    </location>
</feature>
<proteinExistence type="inferred from homology"/>
<comment type="caution">
    <text evidence="9">The sequence shown here is derived from an EMBL/GenBank/DDBJ whole genome shotgun (WGS) entry which is preliminary data.</text>
</comment>
<keyword evidence="6 7" id="KW-0472">Membrane</keyword>
<dbReference type="Pfam" id="PF00999">
    <property type="entry name" value="Na_H_Exchanger"/>
    <property type="match status" value="1"/>
</dbReference>
<sequence>MDPLALTLIELGAVVFCLGLLARLAGRIGMSPIPLYLVGGLAFGAGGLIKLDGMHEFAHLSGEIGVILLLLMLGLEYTAAELVTGLRRSWQAGVLDLVLNFLPGAGIAVWLGWGLVGAIVMGGVTYISSSGIAAKVITDLGRIGNRETPVVLAILVFEDLTMAIYLPILTAILAGVGFLGGLQTVGIALAVVTLVLVVALKHGHRVSQAVHSENSEVFLLNLLGAALLVAGIASALQVSAAVGAFMLGIAISGATAHNATRILEPLRDLFAAIFFVAFGLNTDPSSIPPVLGWALLLALATAVTKVLTGFWAAKRAGIAIPGRFRAGAALIARGEFSIVIAGLAVASGVVPRELAALATAYVLLMAIIGPLAARFVEPTVKAFRKSSRKPKASEPIASFEA</sequence>
<reference evidence="10" key="1">
    <citation type="journal article" date="2019" name="Int. J. Syst. Evol. Microbiol.">
        <title>The Global Catalogue of Microorganisms (GCM) 10K type strain sequencing project: providing services to taxonomists for standard genome sequencing and annotation.</title>
        <authorList>
            <consortium name="The Broad Institute Genomics Platform"/>
            <consortium name="The Broad Institute Genome Sequencing Center for Infectious Disease"/>
            <person name="Wu L."/>
            <person name="Ma J."/>
        </authorList>
    </citation>
    <scope>NUCLEOTIDE SEQUENCE [LARGE SCALE GENOMIC DNA]</scope>
    <source>
        <strain evidence="10">JCM 18514</strain>
    </source>
</reference>
<evidence type="ECO:0000256" key="6">
    <source>
        <dbReference type="ARBA" id="ARBA00023136"/>
    </source>
</evidence>
<name>A0ABP9S8W3_9MICC</name>
<feature type="domain" description="Cation/H+ exchanger transmembrane" evidence="8">
    <location>
        <begin position="18"/>
        <end position="371"/>
    </location>
</feature>
<comment type="subcellular location">
    <subcellularLocation>
        <location evidence="1">Membrane</location>
        <topology evidence="1">Multi-pass membrane protein</topology>
    </subcellularLocation>
</comment>
<evidence type="ECO:0000313" key="10">
    <source>
        <dbReference type="Proteomes" id="UP001500200"/>
    </source>
</evidence>
<evidence type="ECO:0000256" key="5">
    <source>
        <dbReference type="ARBA" id="ARBA00022989"/>
    </source>
</evidence>
<evidence type="ECO:0000256" key="3">
    <source>
        <dbReference type="ARBA" id="ARBA00022448"/>
    </source>
</evidence>
<dbReference type="InterPro" id="IPR006153">
    <property type="entry name" value="Cation/H_exchanger_TM"/>
</dbReference>
<evidence type="ECO:0000256" key="1">
    <source>
        <dbReference type="ARBA" id="ARBA00004141"/>
    </source>
</evidence>
<feature type="transmembrane region" description="Helical" evidence="7">
    <location>
        <begin position="92"/>
        <end position="113"/>
    </location>
</feature>
<accession>A0ABP9S8W3</accession>
<dbReference type="PANTHER" id="PTHR42751">
    <property type="entry name" value="SODIUM/HYDROGEN EXCHANGER FAMILY/TRKA DOMAIN PROTEIN"/>
    <property type="match status" value="1"/>
</dbReference>
<evidence type="ECO:0000256" key="7">
    <source>
        <dbReference type="SAM" id="Phobius"/>
    </source>
</evidence>
<keyword evidence="10" id="KW-1185">Reference proteome</keyword>
<gene>
    <name evidence="9" type="ORF">GCM10023346_13260</name>
</gene>
<feature type="transmembrane region" description="Helical" evidence="7">
    <location>
        <begin position="354"/>
        <end position="376"/>
    </location>
</feature>
<feature type="transmembrane region" description="Helical" evidence="7">
    <location>
        <begin position="150"/>
        <end position="172"/>
    </location>
</feature>
<dbReference type="PANTHER" id="PTHR42751:SF6">
    <property type="entry name" value="CONSERVED INTEGRAL MEMBRANE TRANSPORT PROTEIN-RELATED"/>
    <property type="match status" value="1"/>
</dbReference>
<protein>
    <submittedName>
        <fullName evidence="9">Cation:proton antiporter</fullName>
    </submittedName>
</protein>
<evidence type="ECO:0000256" key="4">
    <source>
        <dbReference type="ARBA" id="ARBA00022692"/>
    </source>
</evidence>
<feature type="transmembrane region" description="Helical" evidence="7">
    <location>
        <begin position="6"/>
        <end position="26"/>
    </location>
</feature>
<feature type="transmembrane region" description="Helical" evidence="7">
    <location>
        <begin position="33"/>
        <end position="51"/>
    </location>
</feature>
<dbReference type="EMBL" id="BAABKK010000009">
    <property type="protein sequence ID" value="GAA5192078.1"/>
    <property type="molecule type" value="Genomic_DNA"/>
</dbReference>
<evidence type="ECO:0000259" key="8">
    <source>
        <dbReference type="Pfam" id="PF00999"/>
    </source>
</evidence>
<dbReference type="RefSeq" id="WP_345448489.1">
    <property type="nucleotide sequence ID" value="NZ_BAABKK010000009.1"/>
</dbReference>
<dbReference type="InterPro" id="IPR038770">
    <property type="entry name" value="Na+/solute_symporter_sf"/>
</dbReference>
<keyword evidence="5 7" id="KW-1133">Transmembrane helix</keyword>
<organism evidence="9 10">
    <name type="scientific">Arthrobacter gyeryongensis</name>
    <dbReference type="NCBI Taxonomy" id="1650592"/>
    <lineage>
        <taxon>Bacteria</taxon>
        <taxon>Bacillati</taxon>
        <taxon>Actinomycetota</taxon>
        <taxon>Actinomycetes</taxon>
        <taxon>Micrococcales</taxon>
        <taxon>Micrococcaceae</taxon>
        <taxon>Arthrobacter</taxon>
    </lineage>
</organism>
<dbReference type="Gene3D" id="1.20.1530.20">
    <property type="match status" value="1"/>
</dbReference>
<evidence type="ECO:0000313" key="9">
    <source>
        <dbReference type="EMBL" id="GAA5192078.1"/>
    </source>
</evidence>
<feature type="transmembrane region" description="Helical" evidence="7">
    <location>
        <begin position="218"/>
        <end position="236"/>
    </location>
</feature>
<feature type="transmembrane region" description="Helical" evidence="7">
    <location>
        <begin position="324"/>
        <end position="348"/>
    </location>
</feature>
<dbReference type="Proteomes" id="UP001500200">
    <property type="component" value="Unassembled WGS sequence"/>
</dbReference>